<gene>
    <name evidence="4" type="ORF">E2562_000028</name>
</gene>
<dbReference type="Gene3D" id="2.40.70.10">
    <property type="entry name" value="Acid Proteases"/>
    <property type="match status" value="1"/>
</dbReference>
<dbReference type="EMBL" id="SPHZ02000006">
    <property type="protein sequence ID" value="KAF0909668.1"/>
    <property type="molecule type" value="Genomic_DNA"/>
</dbReference>
<evidence type="ECO:0000256" key="1">
    <source>
        <dbReference type="ARBA" id="ARBA00022670"/>
    </source>
</evidence>
<dbReference type="InterPro" id="IPR051708">
    <property type="entry name" value="Plant_Aspart_Prot_A1"/>
</dbReference>
<dbReference type="PANTHER" id="PTHR47967">
    <property type="entry name" value="OS07G0603500 PROTEIN-RELATED"/>
    <property type="match status" value="1"/>
</dbReference>
<dbReference type="PANTHER" id="PTHR47967:SF31">
    <property type="entry name" value="ASPARTYL PROTEASE FAMILY PROTEIN"/>
    <property type="match status" value="1"/>
</dbReference>
<protein>
    <recommendedName>
        <fullName evidence="3">Peptidase A1 domain-containing protein</fullName>
    </recommendedName>
</protein>
<keyword evidence="5" id="KW-1185">Reference proteome</keyword>
<keyword evidence="2" id="KW-0378">Hydrolase</keyword>
<dbReference type="GO" id="GO:0006508">
    <property type="term" value="P:proteolysis"/>
    <property type="evidence" value="ECO:0007669"/>
    <property type="project" value="UniProtKB-KW"/>
</dbReference>
<dbReference type="SUPFAM" id="SSF50630">
    <property type="entry name" value="Acid proteases"/>
    <property type="match status" value="1"/>
</dbReference>
<dbReference type="InterPro" id="IPR033121">
    <property type="entry name" value="PEPTIDASE_A1"/>
</dbReference>
<organism evidence="4 5">
    <name type="scientific">Oryza meyeriana var. granulata</name>
    <dbReference type="NCBI Taxonomy" id="110450"/>
    <lineage>
        <taxon>Eukaryota</taxon>
        <taxon>Viridiplantae</taxon>
        <taxon>Streptophyta</taxon>
        <taxon>Embryophyta</taxon>
        <taxon>Tracheophyta</taxon>
        <taxon>Spermatophyta</taxon>
        <taxon>Magnoliopsida</taxon>
        <taxon>Liliopsida</taxon>
        <taxon>Poales</taxon>
        <taxon>Poaceae</taxon>
        <taxon>BOP clade</taxon>
        <taxon>Oryzoideae</taxon>
        <taxon>Oryzeae</taxon>
        <taxon>Oryzinae</taxon>
        <taxon>Oryza</taxon>
        <taxon>Oryza meyeriana</taxon>
    </lineage>
</organism>
<dbReference type="InterPro" id="IPR021109">
    <property type="entry name" value="Peptidase_aspartic_dom_sf"/>
</dbReference>
<evidence type="ECO:0000256" key="2">
    <source>
        <dbReference type="ARBA" id="ARBA00022801"/>
    </source>
</evidence>
<dbReference type="AlphaFoldDB" id="A0A6G1DAB2"/>
<evidence type="ECO:0000259" key="3">
    <source>
        <dbReference type="PROSITE" id="PS51767"/>
    </source>
</evidence>
<accession>A0A6G1DAB2</accession>
<dbReference type="OrthoDB" id="660550at2759"/>
<dbReference type="GO" id="GO:0008233">
    <property type="term" value="F:peptidase activity"/>
    <property type="evidence" value="ECO:0007669"/>
    <property type="project" value="UniProtKB-KW"/>
</dbReference>
<dbReference type="Pfam" id="PF14541">
    <property type="entry name" value="TAXi_C"/>
    <property type="match status" value="1"/>
</dbReference>
<name>A0A6G1DAB2_9ORYZ</name>
<dbReference type="Proteomes" id="UP000479710">
    <property type="component" value="Unassembled WGS sequence"/>
</dbReference>
<evidence type="ECO:0000313" key="5">
    <source>
        <dbReference type="Proteomes" id="UP000479710"/>
    </source>
</evidence>
<dbReference type="InterPro" id="IPR032799">
    <property type="entry name" value="TAXi_C"/>
</dbReference>
<proteinExistence type="predicted"/>
<comment type="caution">
    <text evidence="4">The sequence shown here is derived from an EMBL/GenBank/DDBJ whole genome shotgun (WGS) entry which is preliminary data.</text>
</comment>
<keyword evidence="1" id="KW-0645">Protease</keyword>
<sequence>MSPNDEARYKIRLVPKDGTFIDSGTAITSLPPQIYRLVRDEFAEQVKLPVVPGNATDPFTCFWAPPQAKPDVPKLVLHFEGATMDLPRENYVFEVEDAGNSFVCLAINDGDETSIIGNFQQQNMHVLYDLQNSKLSFVAAQCDEF</sequence>
<reference evidence="4 5" key="1">
    <citation type="submission" date="2019-11" db="EMBL/GenBank/DDBJ databases">
        <title>Whole genome sequence of Oryza granulata.</title>
        <authorList>
            <person name="Li W."/>
        </authorList>
    </citation>
    <scope>NUCLEOTIDE SEQUENCE [LARGE SCALE GENOMIC DNA]</scope>
    <source>
        <strain evidence="5">cv. Menghai</strain>
        <tissue evidence="4">Leaf</tissue>
    </source>
</reference>
<dbReference type="GO" id="GO:0005576">
    <property type="term" value="C:extracellular region"/>
    <property type="evidence" value="ECO:0007669"/>
    <property type="project" value="TreeGrafter"/>
</dbReference>
<evidence type="ECO:0000313" key="4">
    <source>
        <dbReference type="EMBL" id="KAF0909668.1"/>
    </source>
</evidence>
<dbReference type="PROSITE" id="PS51767">
    <property type="entry name" value="PEPTIDASE_A1"/>
    <property type="match status" value="1"/>
</dbReference>
<feature type="domain" description="Peptidase A1" evidence="3">
    <location>
        <begin position="1"/>
        <end position="138"/>
    </location>
</feature>